<evidence type="ECO:0000256" key="2">
    <source>
        <dbReference type="ARBA" id="ARBA00006333"/>
    </source>
</evidence>
<gene>
    <name evidence="7" type="ORF">CY34DRAFT_184278</name>
</gene>
<dbReference type="GO" id="GO:0008299">
    <property type="term" value="P:isoprenoid biosynthetic process"/>
    <property type="evidence" value="ECO:0007669"/>
    <property type="project" value="UniProtKB-ARBA"/>
</dbReference>
<dbReference type="InterPro" id="IPR034686">
    <property type="entry name" value="Terpene_cyclase-like_2"/>
</dbReference>
<comment type="similarity">
    <text evidence="2 6">Belongs to the terpene synthase family.</text>
</comment>
<dbReference type="InParanoid" id="A0A0D0B5R8"/>
<reference evidence="7 8" key="1">
    <citation type="submission" date="2014-04" db="EMBL/GenBank/DDBJ databases">
        <authorList>
            <consortium name="DOE Joint Genome Institute"/>
            <person name="Kuo A."/>
            <person name="Ruytinx J."/>
            <person name="Rineau F."/>
            <person name="Colpaert J."/>
            <person name="Kohler A."/>
            <person name="Nagy L.G."/>
            <person name="Floudas D."/>
            <person name="Copeland A."/>
            <person name="Barry K.W."/>
            <person name="Cichocki N."/>
            <person name="Veneault-Fourrey C."/>
            <person name="LaButti K."/>
            <person name="Lindquist E.A."/>
            <person name="Lipzen A."/>
            <person name="Lundell T."/>
            <person name="Morin E."/>
            <person name="Murat C."/>
            <person name="Sun H."/>
            <person name="Tunlid A."/>
            <person name="Henrissat B."/>
            <person name="Grigoriev I.V."/>
            <person name="Hibbett D.S."/>
            <person name="Martin F."/>
            <person name="Nordberg H.P."/>
            <person name="Cantor M.N."/>
            <person name="Hua S.X."/>
        </authorList>
    </citation>
    <scope>NUCLEOTIDE SEQUENCE [LARGE SCALE GENOMIC DNA]</scope>
    <source>
        <strain evidence="7 8">UH-Slu-Lm8-n1</strain>
    </source>
</reference>
<dbReference type="GO" id="GO:0046872">
    <property type="term" value="F:metal ion binding"/>
    <property type="evidence" value="ECO:0007669"/>
    <property type="project" value="UniProtKB-KW"/>
</dbReference>
<dbReference type="Pfam" id="PF19086">
    <property type="entry name" value="Terpene_syn_C_2"/>
    <property type="match status" value="1"/>
</dbReference>
<evidence type="ECO:0000256" key="4">
    <source>
        <dbReference type="ARBA" id="ARBA00022842"/>
    </source>
</evidence>
<dbReference type="InterPro" id="IPR008949">
    <property type="entry name" value="Isoprenoid_synthase_dom_sf"/>
</dbReference>
<comment type="cofactor">
    <cofactor evidence="1 6">
        <name>Mg(2+)</name>
        <dbReference type="ChEBI" id="CHEBI:18420"/>
    </cofactor>
</comment>
<dbReference type="Gene3D" id="1.10.600.10">
    <property type="entry name" value="Farnesyl Diphosphate Synthase"/>
    <property type="match status" value="1"/>
</dbReference>
<name>A0A0D0B5R8_9AGAM</name>
<dbReference type="STRING" id="930992.A0A0D0B5R8"/>
<proteinExistence type="inferred from homology"/>
<dbReference type="GO" id="GO:0010333">
    <property type="term" value="F:terpene synthase activity"/>
    <property type="evidence" value="ECO:0007669"/>
    <property type="project" value="InterPro"/>
</dbReference>
<keyword evidence="3 6" id="KW-0479">Metal-binding</keyword>
<keyword evidence="8" id="KW-1185">Reference proteome</keyword>
<dbReference type="PANTHER" id="PTHR35201">
    <property type="entry name" value="TERPENE SYNTHASE"/>
    <property type="match status" value="1"/>
</dbReference>
<protein>
    <recommendedName>
        <fullName evidence="6">Terpene synthase</fullName>
        <ecNumber evidence="6">4.2.3.-</ecNumber>
    </recommendedName>
</protein>
<evidence type="ECO:0000256" key="3">
    <source>
        <dbReference type="ARBA" id="ARBA00022723"/>
    </source>
</evidence>
<evidence type="ECO:0000313" key="8">
    <source>
        <dbReference type="Proteomes" id="UP000054485"/>
    </source>
</evidence>
<dbReference type="HOGENOM" id="CLU_042538_2_1_1"/>
<dbReference type="SFLD" id="SFLDS00005">
    <property type="entry name" value="Isoprenoid_Synthase_Type_I"/>
    <property type="match status" value="1"/>
</dbReference>
<dbReference type="EMBL" id="KN835257">
    <property type="protein sequence ID" value="KIK41817.1"/>
    <property type="molecule type" value="Genomic_DNA"/>
</dbReference>
<dbReference type="Proteomes" id="UP000054485">
    <property type="component" value="Unassembled WGS sequence"/>
</dbReference>
<dbReference type="SUPFAM" id="SSF48576">
    <property type="entry name" value="Terpenoid synthases"/>
    <property type="match status" value="1"/>
</dbReference>
<reference evidence="8" key="2">
    <citation type="submission" date="2015-01" db="EMBL/GenBank/DDBJ databases">
        <title>Evolutionary Origins and Diversification of the Mycorrhizal Mutualists.</title>
        <authorList>
            <consortium name="DOE Joint Genome Institute"/>
            <consortium name="Mycorrhizal Genomics Consortium"/>
            <person name="Kohler A."/>
            <person name="Kuo A."/>
            <person name="Nagy L.G."/>
            <person name="Floudas D."/>
            <person name="Copeland A."/>
            <person name="Barry K.W."/>
            <person name="Cichocki N."/>
            <person name="Veneault-Fourrey C."/>
            <person name="LaButti K."/>
            <person name="Lindquist E.A."/>
            <person name="Lipzen A."/>
            <person name="Lundell T."/>
            <person name="Morin E."/>
            <person name="Murat C."/>
            <person name="Riley R."/>
            <person name="Ohm R."/>
            <person name="Sun H."/>
            <person name="Tunlid A."/>
            <person name="Henrissat B."/>
            <person name="Grigoriev I.V."/>
            <person name="Hibbett D.S."/>
            <person name="Martin F."/>
        </authorList>
    </citation>
    <scope>NUCLEOTIDE SEQUENCE [LARGE SCALE GENOMIC DNA]</scope>
    <source>
        <strain evidence="8">UH-Slu-Lm8-n1</strain>
    </source>
</reference>
<evidence type="ECO:0000256" key="5">
    <source>
        <dbReference type="ARBA" id="ARBA00023239"/>
    </source>
</evidence>
<dbReference type="SFLD" id="SFLDG01020">
    <property type="entry name" value="Terpene_Cyclase_Like_2"/>
    <property type="match status" value="1"/>
</dbReference>
<dbReference type="PANTHER" id="PTHR35201:SF4">
    <property type="entry name" value="BETA-PINACENE SYNTHASE-RELATED"/>
    <property type="match status" value="1"/>
</dbReference>
<keyword evidence="4 6" id="KW-0460">Magnesium</keyword>
<evidence type="ECO:0000256" key="6">
    <source>
        <dbReference type="RuleBase" id="RU366034"/>
    </source>
</evidence>
<sequence length="365" mass="42076">MASTATCTTTCSDSELTEFIIPDFFSDFRYPMRLNPHCDVVSRACEEWLCSEAHLVEPQKTRYTSLLPGYFASSCYPDADAFHLKVCADFLGWSFTVDDWLEIERSDVNDAWEIRDCCMSAYRDPVNFQTDRYTGRMCKSYVYVLRHAHILYHLTVFRYFGRYRETGGPGCTERFIHAMDLWFISAAKEVDNRAKGHINDVESYIELRRDLSGCKSCFALIEFANQIDLPEEVVSHPVIKAMEEATNDFVSWSNDIFSYNQEQSHNSTHNLVAVLMLDQGLDLQGAIDRCGQLCRISLQRFEENRAVLPSWGEEIDKDVAIYVLGLQNWIAGPLQWTFTSARYFGKDAQIVKRERTVKLLPKRPS</sequence>
<dbReference type="OrthoDB" id="2861623at2759"/>
<dbReference type="EC" id="4.2.3.-" evidence="6"/>
<dbReference type="AlphaFoldDB" id="A0A0D0B5R8"/>
<keyword evidence="5 6" id="KW-0456">Lyase</keyword>
<evidence type="ECO:0000256" key="1">
    <source>
        <dbReference type="ARBA" id="ARBA00001946"/>
    </source>
</evidence>
<evidence type="ECO:0000313" key="7">
    <source>
        <dbReference type="EMBL" id="KIK41817.1"/>
    </source>
</evidence>
<accession>A0A0D0B5R8</accession>
<organism evidence="7 8">
    <name type="scientific">Suillus luteus UH-Slu-Lm8-n1</name>
    <dbReference type="NCBI Taxonomy" id="930992"/>
    <lineage>
        <taxon>Eukaryota</taxon>
        <taxon>Fungi</taxon>
        <taxon>Dikarya</taxon>
        <taxon>Basidiomycota</taxon>
        <taxon>Agaricomycotina</taxon>
        <taxon>Agaricomycetes</taxon>
        <taxon>Agaricomycetidae</taxon>
        <taxon>Boletales</taxon>
        <taxon>Suillineae</taxon>
        <taxon>Suillaceae</taxon>
        <taxon>Suillus</taxon>
    </lineage>
</organism>